<organism evidence="4 5">
    <name type="scientific">Microbispora corallina</name>
    <dbReference type="NCBI Taxonomy" id="83302"/>
    <lineage>
        <taxon>Bacteria</taxon>
        <taxon>Bacillati</taxon>
        <taxon>Actinomycetota</taxon>
        <taxon>Actinomycetes</taxon>
        <taxon>Streptosporangiales</taxon>
        <taxon>Streptosporangiaceae</taxon>
        <taxon>Microbispora</taxon>
    </lineage>
</organism>
<evidence type="ECO:0000259" key="3">
    <source>
        <dbReference type="Pfam" id="PF13427"/>
    </source>
</evidence>
<name>A0ABQ4FVM5_9ACTN</name>
<dbReference type="EMBL" id="BOOC01000005">
    <property type="protein sequence ID" value="GIH38863.1"/>
    <property type="molecule type" value="Genomic_DNA"/>
</dbReference>
<evidence type="ECO:0000259" key="2">
    <source>
        <dbReference type="Pfam" id="PF01909"/>
    </source>
</evidence>
<accession>A0ABQ4FVM5</accession>
<dbReference type="Pfam" id="PF13427">
    <property type="entry name" value="AadA_C"/>
    <property type="match status" value="1"/>
</dbReference>
<keyword evidence="1" id="KW-0808">Transferase</keyword>
<dbReference type="SUPFAM" id="SSF81301">
    <property type="entry name" value="Nucleotidyltransferase"/>
    <property type="match status" value="1"/>
</dbReference>
<dbReference type="InterPro" id="IPR043519">
    <property type="entry name" value="NT_sf"/>
</dbReference>
<protein>
    <recommendedName>
        <fullName evidence="6">Nucleotidyltransferase</fullName>
    </recommendedName>
</protein>
<dbReference type="RefSeq" id="WP_204056453.1">
    <property type="nucleotide sequence ID" value="NZ_BAAAGP010000002.1"/>
</dbReference>
<evidence type="ECO:0008006" key="6">
    <source>
        <dbReference type="Google" id="ProtNLM"/>
    </source>
</evidence>
<keyword evidence="5" id="KW-1185">Reference proteome</keyword>
<feature type="domain" description="Adenylyltransferase AadA C-terminal" evidence="3">
    <location>
        <begin position="197"/>
        <end position="248"/>
    </location>
</feature>
<comment type="caution">
    <text evidence="4">The sequence shown here is derived from an EMBL/GenBank/DDBJ whole genome shotgun (WGS) entry which is preliminary data.</text>
</comment>
<reference evidence="4 5" key="1">
    <citation type="submission" date="2021-01" db="EMBL/GenBank/DDBJ databases">
        <title>Whole genome shotgun sequence of Microbispora corallina NBRC 16416.</title>
        <authorList>
            <person name="Komaki H."/>
            <person name="Tamura T."/>
        </authorList>
    </citation>
    <scope>NUCLEOTIDE SEQUENCE [LARGE SCALE GENOMIC DNA]</scope>
    <source>
        <strain evidence="4 5">NBRC 16416</strain>
    </source>
</reference>
<gene>
    <name evidence="4" type="ORF">Mco01_18630</name>
</gene>
<evidence type="ECO:0000313" key="5">
    <source>
        <dbReference type="Proteomes" id="UP000603904"/>
    </source>
</evidence>
<dbReference type="InterPro" id="IPR002934">
    <property type="entry name" value="Polymerase_NTP_transf_dom"/>
</dbReference>
<dbReference type="Pfam" id="PF01909">
    <property type="entry name" value="NTP_transf_2"/>
    <property type="match status" value="1"/>
</dbReference>
<evidence type="ECO:0000313" key="4">
    <source>
        <dbReference type="EMBL" id="GIH38863.1"/>
    </source>
</evidence>
<sequence length="274" mass="30145">MLHPDVAGAARRYLAVADRLLPGRIRCYYVVGSTALGAYRPGRSDIDFVAVVDGRLDGRELRRLRLVQAAANLPSAVSSVARLRLTLPGTLNGVFVSDADLATPVTMIRPLASHVGPSFQRGAGFDVNPVNWKVLRERGIPVRGPSPGDLALDPEPGRLRDWNRDNLRRYWLPWAERTLRRPDRCGLRARASTAWGVLGPPRLHHTIATGGVVSKEEAGAYALDVFGPEWHPLIREALAYRRGESADPAFSDPDLRRRRTAEFALAVVADATRL</sequence>
<dbReference type="InterPro" id="IPR025184">
    <property type="entry name" value="AadA_C"/>
</dbReference>
<feature type="domain" description="Polymerase nucleotidyl transferase" evidence="2">
    <location>
        <begin position="28"/>
        <end position="67"/>
    </location>
</feature>
<dbReference type="Proteomes" id="UP000603904">
    <property type="component" value="Unassembled WGS sequence"/>
</dbReference>
<evidence type="ECO:0000256" key="1">
    <source>
        <dbReference type="ARBA" id="ARBA00022679"/>
    </source>
</evidence>
<proteinExistence type="predicted"/>